<dbReference type="EMBL" id="KV423993">
    <property type="protein sequence ID" value="KZT55526.1"/>
    <property type="molecule type" value="Genomic_DNA"/>
</dbReference>
<protein>
    <submittedName>
        <fullName evidence="2">Uncharacterized protein</fullName>
    </submittedName>
</protein>
<keyword evidence="1" id="KW-1133">Transmembrane helix</keyword>
<evidence type="ECO:0000256" key="1">
    <source>
        <dbReference type="SAM" id="Phobius"/>
    </source>
</evidence>
<dbReference type="Proteomes" id="UP000076842">
    <property type="component" value="Unassembled WGS sequence"/>
</dbReference>
<dbReference type="AlphaFoldDB" id="A0A165EU41"/>
<dbReference type="InParanoid" id="A0A165EU41"/>
<feature type="transmembrane region" description="Helical" evidence="1">
    <location>
        <begin position="46"/>
        <end position="65"/>
    </location>
</feature>
<keyword evidence="3" id="KW-1185">Reference proteome</keyword>
<proteinExistence type="predicted"/>
<dbReference type="OrthoDB" id="3354175at2759"/>
<feature type="transmembrane region" description="Helical" evidence="1">
    <location>
        <begin position="12"/>
        <end position="34"/>
    </location>
</feature>
<gene>
    <name evidence="2" type="ORF">CALCODRAFT_351062</name>
</gene>
<evidence type="ECO:0000313" key="3">
    <source>
        <dbReference type="Proteomes" id="UP000076842"/>
    </source>
</evidence>
<feature type="transmembrane region" description="Helical" evidence="1">
    <location>
        <begin position="126"/>
        <end position="151"/>
    </location>
</feature>
<accession>A0A165EU41</accession>
<feature type="transmembrane region" description="Helical" evidence="1">
    <location>
        <begin position="171"/>
        <end position="191"/>
    </location>
</feature>
<evidence type="ECO:0000313" key="2">
    <source>
        <dbReference type="EMBL" id="KZT55526.1"/>
    </source>
</evidence>
<sequence>MVDFSLNEAFILSIWVELLLYGCLVPLFWASVYIMHEKIVAGRPNWPMLGAAAVMFVLATAHVAVNLRRLLDGYVWSSSAVDFFNDLDSPTHVVKDTLYTTQSLLGDAFAESQQIYRCWLIWERRISVVIVPVVLLVCSTFSGYIVAWLFVKNKDDNTIFDGDLYGWIVSFYTLALVQNLITTTLIAYAIWRSDRTITAFRAAGRSLMPIVGIVMESAALYVAAQIALLVLYVLDCNAQYIALEMITPTVGLVFTSIVVRIGLRSHPLEGQQQASDPHSLHLRPISVKVSTESITHVELDGVTPTSATFDSEQRLVREREKWDEAVEENMERGMVRPFDVIL</sequence>
<organism evidence="2 3">
    <name type="scientific">Calocera cornea HHB12733</name>
    <dbReference type="NCBI Taxonomy" id="1353952"/>
    <lineage>
        <taxon>Eukaryota</taxon>
        <taxon>Fungi</taxon>
        <taxon>Dikarya</taxon>
        <taxon>Basidiomycota</taxon>
        <taxon>Agaricomycotina</taxon>
        <taxon>Dacrymycetes</taxon>
        <taxon>Dacrymycetales</taxon>
        <taxon>Dacrymycetaceae</taxon>
        <taxon>Calocera</taxon>
    </lineage>
</organism>
<feature type="transmembrane region" description="Helical" evidence="1">
    <location>
        <begin position="240"/>
        <end position="263"/>
    </location>
</feature>
<name>A0A165EU41_9BASI</name>
<keyword evidence="1" id="KW-0472">Membrane</keyword>
<dbReference type="STRING" id="1353952.A0A165EU41"/>
<feature type="transmembrane region" description="Helical" evidence="1">
    <location>
        <begin position="211"/>
        <end position="234"/>
    </location>
</feature>
<reference evidence="2 3" key="1">
    <citation type="journal article" date="2016" name="Mol. Biol. Evol.">
        <title>Comparative Genomics of Early-Diverging Mushroom-Forming Fungi Provides Insights into the Origins of Lignocellulose Decay Capabilities.</title>
        <authorList>
            <person name="Nagy L.G."/>
            <person name="Riley R."/>
            <person name="Tritt A."/>
            <person name="Adam C."/>
            <person name="Daum C."/>
            <person name="Floudas D."/>
            <person name="Sun H."/>
            <person name="Yadav J.S."/>
            <person name="Pangilinan J."/>
            <person name="Larsson K.H."/>
            <person name="Matsuura K."/>
            <person name="Barry K."/>
            <person name="Labutti K."/>
            <person name="Kuo R."/>
            <person name="Ohm R.A."/>
            <person name="Bhattacharya S.S."/>
            <person name="Shirouzu T."/>
            <person name="Yoshinaga Y."/>
            <person name="Martin F.M."/>
            <person name="Grigoriev I.V."/>
            <person name="Hibbett D.S."/>
        </authorList>
    </citation>
    <scope>NUCLEOTIDE SEQUENCE [LARGE SCALE GENOMIC DNA]</scope>
    <source>
        <strain evidence="2 3">HHB12733</strain>
    </source>
</reference>
<keyword evidence="1" id="KW-0812">Transmembrane</keyword>